<protein>
    <recommendedName>
        <fullName evidence="4">Outer membrane protein transport protein, Ompp1/FadL/TodX family</fullName>
    </recommendedName>
</protein>
<dbReference type="OrthoDB" id="1491239at2"/>
<feature type="chain" id="PRO_5003026072" description="Outer membrane protein transport protein, Ompp1/FadL/TodX family" evidence="1">
    <location>
        <begin position="21"/>
        <end position="436"/>
    </location>
</feature>
<evidence type="ECO:0000313" key="2">
    <source>
        <dbReference type="EMBL" id="EFA43460.1"/>
    </source>
</evidence>
<dbReference type="Gene3D" id="2.40.160.60">
    <property type="entry name" value="Outer membrane protein transport protein (OMPP1/FadL/TodX)"/>
    <property type="match status" value="1"/>
</dbReference>
<evidence type="ECO:0000256" key="1">
    <source>
        <dbReference type="SAM" id="SignalP"/>
    </source>
</evidence>
<gene>
    <name evidence="2" type="ORF">HMPREF0645_2138</name>
</gene>
<dbReference type="SUPFAM" id="SSF56935">
    <property type="entry name" value="Porins"/>
    <property type="match status" value="1"/>
</dbReference>
<dbReference type="RefSeq" id="WP_007174241.1">
    <property type="nucleotide sequence ID" value="NZ_GG704781.1"/>
</dbReference>
<dbReference type="Proteomes" id="UP000003160">
    <property type="component" value="Unassembled WGS sequence"/>
</dbReference>
<name>D1PYV3_9BACT</name>
<reference evidence="2" key="1">
    <citation type="submission" date="2009-10" db="EMBL/GenBank/DDBJ databases">
        <authorList>
            <person name="Qin X."/>
            <person name="Bachman B."/>
            <person name="Battles P."/>
            <person name="Bell A."/>
            <person name="Bess C."/>
            <person name="Bickham C."/>
            <person name="Chaboub L."/>
            <person name="Chen D."/>
            <person name="Coyle M."/>
            <person name="Deiros D.R."/>
            <person name="Dinh H."/>
            <person name="Forbes L."/>
            <person name="Fowler G."/>
            <person name="Francisco L."/>
            <person name="Fu Q."/>
            <person name="Gubbala S."/>
            <person name="Hale W."/>
            <person name="Han Y."/>
            <person name="Hemphill L."/>
            <person name="Highlander S.K."/>
            <person name="Hirani K."/>
            <person name="Hogues M."/>
            <person name="Jackson L."/>
            <person name="Jakkamsetti A."/>
            <person name="Javaid M."/>
            <person name="Jiang H."/>
            <person name="Korchina V."/>
            <person name="Kovar C."/>
            <person name="Lara F."/>
            <person name="Lee S."/>
            <person name="Mata R."/>
            <person name="Mathew T."/>
            <person name="Moen C."/>
            <person name="Morales K."/>
            <person name="Munidasa M."/>
            <person name="Nazareth L."/>
            <person name="Ngo R."/>
            <person name="Nguyen L."/>
            <person name="Okwuonu G."/>
            <person name="Ongeri F."/>
            <person name="Patil S."/>
            <person name="Petrosino J."/>
            <person name="Pham C."/>
            <person name="Pham P."/>
            <person name="Pu L.-L."/>
            <person name="Puazo M."/>
            <person name="Raj R."/>
            <person name="Reid J."/>
            <person name="Rouhana J."/>
            <person name="Saada N."/>
            <person name="Shang Y."/>
            <person name="Simmons D."/>
            <person name="Thornton R."/>
            <person name="Warren J."/>
            <person name="Weissenberger G."/>
            <person name="Zhang J."/>
            <person name="Zhang L."/>
            <person name="Zhou C."/>
            <person name="Zhu D."/>
            <person name="Muzny D."/>
            <person name="Worley K."/>
            <person name="Gibbs R."/>
        </authorList>
    </citation>
    <scope>NUCLEOTIDE SEQUENCE [LARGE SCALE GENOMIC DNA]</scope>
    <source>
        <strain evidence="2">DSM 17361</strain>
    </source>
</reference>
<feature type="signal peptide" evidence="1">
    <location>
        <begin position="1"/>
        <end position="20"/>
    </location>
</feature>
<sequence>MNRNIVGAFLLVALAQDAIAQGGTNSPYSQFGLGLLSDQGAGFNRGMSGVAMGFHDGNQINYQNPASYSSIDSLSFIFDAGISGQYTHFEEGSNKLNAKNASFEYLVAGFRAFKHVGISFGVIPFTNIGYSYSTTQKVNDANNTLAVTSYKGEGGLHQTYLGVGWEPFRGFALGVNGSYLFGSYNRTMTNTYSDVYANSLAKRYTADVRSYKIDFGVQYTARLSEKNRMTLGLSYGMGHKIGGKPELELISTNAQTNVADTVTYKSADGNKLELEIPTTLGAGLMFNHNNTFKLGADYNLQKWADIESPTYNKTTDGKASYTMQKGMYKNRHKVTIGAEACPRPNGRSFAGRMLYRAGVSYATPYYYINGQDGPKEISATLGFGIPIVNGYNNRSILNISAQWVQQSAKNLITDNTFRINIGLTFNERWFAKWKLQ</sequence>
<evidence type="ECO:0008006" key="4">
    <source>
        <dbReference type="Google" id="ProtNLM"/>
    </source>
</evidence>
<dbReference type="eggNOG" id="COG2067">
    <property type="taxonomic scope" value="Bacteria"/>
</dbReference>
<organism evidence="2 3">
    <name type="scientific">Hallella bergensis DSM 17361</name>
    <dbReference type="NCBI Taxonomy" id="585502"/>
    <lineage>
        <taxon>Bacteria</taxon>
        <taxon>Pseudomonadati</taxon>
        <taxon>Bacteroidota</taxon>
        <taxon>Bacteroidia</taxon>
        <taxon>Bacteroidales</taxon>
        <taxon>Prevotellaceae</taxon>
        <taxon>Hallella</taxon>
    </lineage>
</organism>
<proteinExistence type="predicted"/>
<comment type="caution">
    <text evidence="2">The sequence shown here is derived from an EMBL/GenBank/DDBJ whole genome shotgun (WGS) entry which is preliminary data.</text>
</comment>
<keyword evidence="3" id="KW-1185">Reference proteome</keyword>
<accession>D1PYV3</accession>
<keyword evidence="1" id="KW-0732">Signal</keyword>
<dbReference type="EMBL" id="ACKS01000080">
    <property type="protein sequence ID" value="EFA43460.1"/>
    <property type="molecule type" value="Genomic_DNA"/>
</dbReference>
<evidence type="ECO:0000313" key="3">
    <source>
        <dbReference type="Proteomes" id="UP000003160"/>
    </source>
</evidence>
<dbReference type="HOGENOM" id="CLU_047829_1_0_10"/>
<dbReference type="AlphaFoldDB" id="D1PYV3"/>